<sequence>MSPTLPSKTADPSVSLEQAIEHFLADLPEQTARRIRLVSGIDSPALRSAYAESPQVPALLQDTRARFELDRQIGDFIDTLDTAPPANAGVPHVHWQLQLSGLELVWPAICVLQVYDPPATVAGEYGADLSPDLPRVRVARAHLLDGTLWSHALAQMSPDQRERLLDGQYLTADTQLAALRQRIRPLLRSHRQELFDSFHAARQRSDDPLVNRLRQRLPRLSKSAAIELLVNASAGDLEAMRFSTGELSGRQVRDARWYLQEERLSQAYEGLFLKSRQHHGDSLRLMLYSVASLPGWPAEGARLELRDQTADGPLLAGIGASQAGQRHIILRHPDHFTLAVTEGTAPAPEPDLPSALASLPEPLRSQLGLTDAETSRRQLQQAALSRDHLRTLLEIPAMQPPQRLPDNNGFQHASPVAFVSPDQLAQRQRALFDNLAATNGRTLLLAQQQPNFRWFADLLLGRQLAQDFPQAASTAPDAIYLNTFEQTRYRPLSELGEPGEQVLYRRVTQSRTLKEVFVQHLAGNRQTFDTTHSGLYASPTDAYAPQQLIGLDLDRLAGTLDKAGKTFDTQFADRLDNFWNGAETLLKENLRTQIRQEAQLRELDLTLDESNRQDLERVLDHPTQAQRLKAHPADGPIHVYRIVLQAQDAPLEGSLVITRSPDLDTYKLPAVLYQVGRGLEQFVTLQALKRSLVQRLSDETEREALLDLLPNRQHALIAANPPERTVPFSYRIETGDALQVLVDGLLAKQKLDFADTWRFVRGAPGLDNDADEFARQLNDSVNLAKSLDIFPVLERRNRDLMFGDLLGRLEKLSADEQSRLARLWRATLRTSPVPASLGDLPALRSHASGLLRTYLQQHYPQAAIDPDSTEVQVTHTRTYPSPAWQSLPSTVTSRHRSLSLTALALENIPGSRLGESVTFKARASTLTGSPLNLSNRDITTIVRTVDAPGRYKALLRNRLQGPDQASLRRDWVEGERARLELHAYVAHLSGDLLDDKDSPSQNGYRRIEHLLRYPSASKRPLLDGHEVHANYLMLGGTGEAHNGMSVDEVLVISTSAPASTLLFLAPQAPDGKALRELANPAALEALLRESGWKQYCISRAARNEQWDPQQLFARQFPQVRYFPIAGDLFSTLFDARIRHVIASVEYFAASNQRVDRDTLWYWINAGLHLAAEIVLGLAPLQLSLPAYLLRGLYGLAHASQALALRHYEEAADGLIRTLSDAAAPLPLQPLKPLLRQIPSMPSKLSRLIRTTRAGQDGLRQPLLSAEPSTVTPIRYLASDLRRHEVRRLPELEYLRDGLFVDRASRLTQYIQLEGKWYRTGTRAGRRYVLMEQHWTQDIELIQVGRHWQPQPMGRLSGGMRQASDQVGAARYEIPADHRQTIATYIDSGAAIDPNAPGLSAGQRQAALQYTQRRQQLVAHAERFFAEGPALPARTPIADLASAGSATQLFERAYRHQDGIVLGVPHGAKGGRKILIEQMRSLARDHRLKTLYLENLMNDLDQASHLDDFNRTGYLSPLFREKLRQLDILEGIDHQGLQSILRLLREAHENGVRVQALDCVASYRLGLNQSNPNRTRPLKYYARQVINADQLQHGPGRWIALVQDIHAATLKGEAGLADLMGAVSLRANDVGGQPLPLQILQDTGDSTRNRFGQLWFLRADARLDVNVSPLPLPQVPKPHRALMRTRGDFLIEQRGGQYHAVWLSRRLIDPGMPQPFVVFDQPIVQSRRVHSSGRSYEVFHIEDPTGLLRPELGRLIGTEYNSLADLAWGLQQSGLKQVVELDDLAVYLRQPVLDTHPQLTRPGMFTIETAPQGPVLISRSVDRSLKATPIRIKIGTRQFYIHQPRWGFSEARLFDSIDSLSQALVSERGLVRWVESTDL</sequence>
<dbReference type="SUPFAM" id="SSF159501">
    <property type="entry name" value="EreA/ChaN-like"/>
    <property type="match status" value="1"/>
</dbReference>
<evidence type="ECO:0000313" key="3">
    <source>
        <dbReference type="Proteomes" id="UP000037931"/>
    </source>
</evidence>
<feature type="domain" description="Dermonecrotic toxin N-terminal" evidence="1">
    <location>
        <begin position="450"/>
        <end position="711"/>
    </location>
</feature>
<dbReference type="InterPro" id="IPR046673">
    <property type="entry name" value="ToxA_N"/>
</dbReference>
<dbReference type="PATRIC" id="fig|50340.43.peg.5384"/>
<dbReference type="Gene3D" id="3.40.50.11550">
    <property type="match status" value="1"/>
</dbReference>
<dbReference type="CDD" id="cd14729">
    <property type="entry name" value="RtxA-like"/>
    <property type="match status" value="1"/>
</dbReference>
<comment type="caution">
    <text evidence="2">The sequence shown here is derived from an EMBL/GenBank/DDBJ whole genome shotgun (WGS) entry which is preliminary data.</text>
</comment>
<dbReference type="Proteomes" id="UP000037931">
    <property type="component" value="Unassembled WGS sequence"/>
</dbReference>
<gene>
    <name evidence="2" type="ORF">PF66_02022</name>
</gene>
<keyword evidence="3" id="KW-1185">Reference proteome</keyword>
<name>A0A0M9GH63_9PSED</name>
<dbReference type="Pfam" id="PF20178">
    <property type="entry name" value="ToxA_N"/>
    <property type="match status" value="2"/>
</dbReference>
<proteinExistence type="predicted"/>
<dbReference type="OrthoDB" id="5653126at2"/>
<organism evidence="2 3">
    <name type="scientific">Pseudomonas asplenii</name>
    <dbReference type="NCBI Taxonomy" id="53407"/>
    <lineage>
        <taxon>Bacteria</taxon>
        <taxon>Pseudomonadati</taxon>
        <taxon>Pseudomonadota</taxon>
        <taxon>Gammaproteobacteria</taxon>
        <taxon>Pseudomonadales</taxon>
        <taxon>Pseudomonadaceae</taxon>
        <taxon>Pseudomonas</taxon>
    </lineage>
</organism>
<feature type="domain" description="Dermonecrotic toxin N-terminal" evidence="1">
    <location>
        <begin position="839"/>
        <end position="1090"/>
    </location>
</feature>
<evidence type="ECO:0000259" key="1">
    <source>
        <dbReference type="Pfam" id="PF20178"/>
    </source>
</evidence>
<dbReference type="EMBL" id="JSYZ01000007">
    <property type="protein sequence ID" value="KPA91141.1"/>
    <property type="molecule type" value="Genomic_DNA"/>
</dbReference>
<protein>
    <recommendedName>
        <fullName evidence="1">Dermonecrotic toxin N-terminal domain-containing protein</fullName>
    </recommendedName>
</protein>
<evidence type="ECO:0000313" key="2">
    <source>
        <dbReference type="EMBL" id="KPA91141.1"/>
    </source>
</evidence>
<dbReference type="RefSeq" id="WP_054062566.1">
    <property type="nucleotide sequence ID" value="NZ_JSYZ01000007.1"/>
</dbReference>
<reference evidence="2 3" key="1">
    <citation type="journal article" date="2015" name="PLoS ONE">
        <title>Rice-Infecting Pseudomonas Genomes Are Highly Accessorized and Harbor Multiple Putative Virulence Mechanisms to Cause Sheath Brown Rot.</title>
        <authorList>
            <person name="Quibod I.L."/>
            <person name="Grande G."/>
            <person name="Oreiro E.G."/>
            <person name="Borja F.N."/>
            <person name="Dossa G.S."/>
            <person name="Mauleon R."/>
            <person name="Cruz C.V."/>
            <person name="Oliva R."/>
        </authorList>
    </citation>
    <scope>NUCLEOTIDE SEQUENCE [LARGE SCALE GENOMIC DNA]</scope>
    <source>
        <strain evidence="2 3">IRRI 6609</strain>
    </source>
</reference>
<accession>A0A0M9GH63</accession>